<organism evidence="3 4">
    <name type="scientific">Natronogracilivirga saccharolytica</name>
    <dbReference type="NCBI Taxonomy" id="2812953"/>
    <lineage>
        <taxon>Bacteria</taxon>
        <taxon>Pseudomonadati</taxon>
        <taxon>Balneolota</taxon>
        <taxon>Balneolia</taxon>
        <taxon>Balneolales</taxon>
        <taxon>Cyclonatronaceae</taxon>
        <taxon>Natronogracilivirga</taxon>
    </lineage>
</organism>
<dbReference type="PANTHER" id="PTHR33269:SF17">
    <property type="entry name" value="NADH-UBIQUINONE OXIDOREDUCTASE CHAIN 6"/>
    <property type="match status" value="1"/>
</dbReference>
<dbReference type="InterPro" id="IPR042106">
    <property type="entry name" value="Nuo/plastoQ_OxRdtase_6_NuoJ"/>
</dbReference>
<keyword evidence="4" id="KW-1185">Reference proteome</keyword>
<feature type="transmembrane region" description="Helical" evidence="2">
    <location>
        <begin position="59"/>
        <end position="78"/>
    </location>
</feature>
<dbReference type="PANTHER" id="PTHR33269">
    <property type="entry name" value="NADH-UBIQUINONE OXIDOREDUCTASE CHAIN 6"/>
    <property type="match status" value="1"/>
</dbReference>
<keyword evidence="2" id="KW-0520">NAD</keyword>
<keyword evidence="2" id="KW-0874">Quinone</keyword>
<protein>
    <recommendedName>
        <fullName evidence="2">NADH-quinone oxidoreductase subunit J</fullName>
        <ecNumber evidence="2">7.1.1.-</ecNumber>
    </recommendedName>
</protein>
<keyword evidence="2" id="KW-1133">Transmembrane helix</keyword>
<gene>
    <name evidence="3" type="ORF">NATSA_01255</name>
</gene>
<comment type="function">
    <text evidence="2">NDH-1 shuttles electrons from NADH, via FMN and iron-sulfur (Fe-S) centers, to quinones in the respiratory chain. Couples the redox reaction to proton translocation (for every two electrons transferred, four hydrogen ions are translocated across the cytoplasmic membrane), and thus conserves the redox energy in a proton gradient.</text>
</comment>
<dbReference type="GO" id="GO:0008137">
    <property type="term" value="F:NADH dehydrogenase (ubiquinone) activity"/>
    <property type="evidence" value="ECO:0007669"/>
    <property type="project" value="UniProtKB-UniRule"/>
</dbReference>
<feature type="transmembrane region" description="Helical" evidence="2">
    <location>
        <begin position="138"/>
        <end position="159"/>
    </location>
</feature>
<feature type="transmembrane region" description="Helical" evidence="2">
    <location>
        <begin position="31"/>
        <end position="53"/>
    </location>
</feature>
<dbReference type="GO" id="GO:0048038">
    <property type="term" value="F:quinone binding"/>
    <property type="evidence" value="ECO:0007669"/>
    <property type="project" value="UniProtKB-UniRule"/>
</dbReference>
<comment type="subcellular location">
    <subcellularLocation>
        <location evidence="2">Cell membrane</location>
        <topology evidence="2">Multi-pass membrane protein</topology>
    </subcellularLocation>
</comment>
<comment type="catalytic activity">
    <reaction evidence="2">
        <text>a quinone + NADH + 5 H(+)(in) = a quinol + NAD(+) + 4 H(+)(out)</text>
        <dbReference type="Rhea" id="RHEA:57888"/>
        <dbReference type="ChEBI" id="CHEBI:15378"/>
        <dbReference type="ChEBI" id="CHEBI:24646"/>
        <dbReference type="ChEBI" id="CHEBI:57540"/>
        <dbReference type="ChEBI" id="CHEBI:57945"/>
        <dbReference type="ChEBI" id="CHEBI:132124"/>
    </reaction>
</comment>
<dbReference type="RefSeq" id="WP_210509621.1">
    <property type="nucleotide sequence ID" value="NZ_JAFIDN010000001.1"/>
</dbReference>
<proteinExistence type="inferred from homology"/>
<dbReference type="InterPro" id="IPR001457">
    <property type="entry name" value="NADH_UbQ/plastoQ_OxRdtase_su6"/>
</dbReference>
<dbReference type="Pfam" id="PF00499">
    <property type="entry name" value="Oxidored_q3"/>
    <property type="match status" value="1"/>
</dbReference>
<dbReference type="GO" id="GO:0005886">
    <property type="term" value="C:plasma membrane"/>
    <property type="evidence" value="ECO:0007669"/>
    <property type="project" value="UniProtKB-SubCell"/>
</dbReference>
<evidence type="ECO:0000256" key="2">
    <source>
        <dbReference type="RuleBase" id="RU004429"/>
    </source>
</evidence>
<feature type="transmembrane region" description="Helical" evidence="2">
    <location>
        <begin position="90"/>
        <end position="118"/>
    </location>
</feature>
<keyword evidence="2" id="KW-1003">Cell membrane</keyword>
<evidence type="ECO:0000313" key="3">
    <source>
        <dbReference type="EMBL" id="MBP3191281.1"/>
    </source>
</evidence>
<dbReference type="AlphaFoldDB" id="A0A8J7UUB2"/>
<comment type="similarity">
    <text evidence="1 2">Belongs to the complex I subunit 6 family.</text>
</comment>
<sequence>MDLFALAFYLFAILIIGSAAVMVFTKNIVHAAFALMFTFAGLAVFYALLYAGFVAVTQLLVYVGGILVLILFGVMLTTKGYFEKVKTRTVNLVPATIFSAVVAAILIMVFLSTSWVLVPLEADEVSMTALGELLLTDFMLPFQVAGVLLLLAIIGAVLMSARTRTPKVPDQKQQETS</sequence>
<dbReference type="Gene3D" id="1.20.120.1200">
    <property type="entry name" value="NADH-ubiquinone/plastoquinone oxidoreductase chain 6, subunit NuoJ"/>
    <property type="match status" value="1"/>
</dbReference>
<keyword evidence="2" id="KW-0812">Transmembrane</keyword>
<dbReference type="EC" id="7.1.1.-" evidence="2"/>
<evidence type="ECO:0000256" key="1">
    <source>
        <dbReference type="ARBA" id="ARBA00005698"/>
    </source>
</evidence>
<reference evidence="3" key="1">
    <citation type="submission" date="2021-02" db="EMBL/GenBank/DDBJ databases">
        <title>Natronogracilivirga saccharolytica gen. nov. sp. nov. a new anaerobic, haloalkiliphilic carbohydrate-fermenting bacterium from soda lake and proposing of Cyclonatronumiaceae fam. nov. in the phylum Balneolaeota.</title>
        <authorList>
            <person name="Zhilina T.N."/>
            <person name="Sorokin D.Y."/>
            <person name="Zavarzina D.G."/>
            <person name="Toshchakov S.V."/>
            <person name="Kublanov I.V."/>
        </authorList>
    </citation>
    <scope>NUCLEOTIDE SEQUENCE</scope>
    <source>
        <strain evidence="3">Z-1702</strain>
    </source>
</reference>
<comment type="caution">
    <text evidence="3">The sequence shown here is derived from an EMBL/GenBank/DDBJ whole genome shotgun (WGS) entry which is preliminary data.</text>
</comment>
<name>A0A8J7UUB2_9BACT</name>
<dbReference type="Proteomes" id="UP000673975">
    <property type="component" value="Unassembled WGS sequence"/>
</dbReference>
<feature type="transmembrane region" description="Helical" evidence="2">
    <location>
        <begin position="6"/>
        <end position="24"/>
    </location>
</feature>
<accession>A0A8J7UUB2</accession>
<dbReference type="EMBL" id="JAFIDN010000001">
    <property type="protein sequence ID" value="MBP3191281.1"/>
    <property type="molecule type" value="Genomic_DNA"/>
</dbReference>
<evidence type="ECO:0000313" key="4">
    <source>
        <dbReference type="Proteomes" id="UP000673975"/>
    </source>
</evidence>
<keyword evidence="2" id="KW-0472">Membrane</keyword>